<dbReference type="InterPro" id="IPR011051">
    <property type="entry name" value="RmlC_Cupin_sf"/>
</dbReference>
<keyword evidence="3" id="KW-1185">Reference proteome</keyword>
<dbReference type="Gene3D" id="2.60.120.10">
    <property type="entry name" value="Jelly Rolls"/>
    <property type="match status" value="1"/>
</dbReference>
<protein>
    <recommendedName>
        <fullName evidence="1">Cupin type-2 domain-containing protein</fullName>
    </recommendedName>
</protein>
<dbReference type="PANTHER" id="PTHR36156">
    <property type="entry name" value="SLR2101 PROTEIN"/>
    <property type="match status" value="1"/>
</dbReference>
<dbReference type="Proteomes" id="UP000014680">
    <property type="component" value="Unassembled WGS sequence"/>
</dbReference>
<dbReference type="Pfam" id="PF07883">
    <property type="entry name" value="Cupin_2"/>
    <property type="match status" value="1"/>
</dbReference>
<gene>
    <name evidence="2" type="ORF">EIN_327350</name>
</gene>
<dbReference type="GeneID" id="14885144"/>
<dbReference type="VEuPathDB" id="AmoebaDB:EIN_327350"/>
<reference evidence="2 3" key="1">
    <citation type="submission" date="2012-10" db="EMBL/GenBank/DDBJ databases">
        <authorList>
            <person name="Zafar N."/>
            <person name="Inman J."/>
            <person name="Hall N."/>
            <person name="Lorenzi H."/>
            <person name="Caler E."/>
        </authorList>
    </citation>
    <scope>NUCLEOTIDE SEQUENCE [LARGE SCALE GENOMIC DNA]</scope>
    <source>
        <strain evidence="2 3">IP1</strain>
    </source>
</reference>
<accession>A0A0A1U0K5</accession>
<dbReference type="InterPro" id="IPR014710">
    <property type="entry name" value="RmlC-like_jellyroll"/>
</dbReference>
<dbReference type="EMBL" id="KB207015">
    <property type="protein sequence ID" value="ELP86088.1"/>
    <property type="molecule type" value="Genomic_DNA"/>
</dbReference>
<dbReference type="InterPro" id="IPR047142">
    <property type="entry name" value="OryJ/VirC-like"/>
</dbReference>
<organism evidence="2 3">
    <name type="scientific">Entamoeba invadens IP1</name>
    <dbReference type="NCBI Taxonomy" id="370355"/>
    <lineage>
        <taxon>Eukaryota</taxon>
        <taxon>Amoebozoa</taxon>
        <taxon>Evosea</taxon>
        <taxon>Archamoebae</taxon>
        <taxon>Mastigamoebida</taxon>
        <taxon>Entamoebidae</taxon>
        <taxon>Entamoeba</taxon>
    </lineage>
</organism>
<evidence type="ECO:0000313" key="3">
    <source>
        <dbReference type="Proteomes" id="UP000014680"/>
    </source>
</evidence>
<dbReference type="KEGG" id="eiv:EIN_327350"/>
<dbReference type="AlphaFoldDB" id="A0A0A1U0K5"/>
<sequence>MCAKVEKILQTETTWDGAHLPQYPTGPAEISVLRITVPPHTKMSFHHHPVINCAYILQGTLHVTTKNGETHCFKAGEAMAEVIGTSHFGENRDDVPMQMVVVYAGVKGEAITIQDN</sequence>
<dbReference type="InterPro" id="IPR013096">
    <property type="entry name" value="Cupin_2"/>
</dbReference>
<name>A0A0A1U0K5_ENTIV</name>
<proteinExistence type="predicted"/>
<dbReference type="PANTHER" id="PTHR36156:SF2">
    <property type="entry name" value="CUPIN TYPE-2 DOMAIN-CONTAINING PROTEIN"/>
    <property type="match status" value="1"/>
</dbReference>
<evidence type="ECO:0000259" key="1">
    <source>
        <dbReference type="Pfam" id="PF07883"/>
    </source>
</evidence>
<evidence type="ECO:0000313" key="2">
    <source>
        <dbReference type="EMBL" id="ELP86088.1"/>
    </source>
</evidence>
<dbReference type="SUPFAM" id="SSF51182">
    <property type="entry name" value="RmlC-like cupins"/>
    <property type="match status" value="1"/>
</dbReference>
<dbReference type="OMA" id="WHYGKNE"/>
<feature type="domain" description="Cupin type-2" evidence="1">
    <location>
        <begin position="34"/>
        <end position="103"/>
    </location>
</feature>
<dbReference type="OrthoDB" id="5840532at2759"/>
<dbReference type="CDD" id="cd02236">
    <property type="entry name" value="cupin_CV2614-like"/>
    <property type="match status" value="1"/>
</dbReference>
<dbReference type="RefSeq" id="XP_004185434.1">
    <property type="nucleotide sequence ID" value="XM_004185386.1"/>
</dbReference>